<dbReference type="PANTHER" id="PTHR11079">
    <property type="entry name" value="CYTOSINE DEAMINASE FAMILY MEMBER"/>
    <property type="match status" value="1"/>
</dbReference>
<keyword evidence="5" id="KW-1185">Reference proteome</keyword>
<dbReference type="GO" id="GO:0008270">
    <property type="term" value="F:zinc ion binding"/>
    <property type="evidence" value="ECO:0007669"/>
    <property type="project" value="InterPro"/>
</dbReference>
<evidence type="ECO:0000259" key="3">
    <source>
        <dbReference type="PROSITE" id="PS51747"/>
    </source>
</evidence>
<dbReference type="RefSeq" id="WP_209361637.1">
    <property type="nucleotide sequence ID" value="NZ_JAGISH010000008.1"/>
</dbReference>
<dbReference type="InterPro" id="IPR016192">
    <property type="entry name" value="APOBEC/CMP_deaminase_Zn-bd"/>
</dbReference>
<dbReference type="CDD" id="cd01285">
    <property type="entry name" value="nucleoside_deaminase"/>
    <property type="match status" value="1"/>
</dbReference>
<dbReference type="SUPFAM" id="SSF53927">
    <property type="entry name" value="Cytidine deaminase-like"/>
    <property type="match status" value="1"/>
</dbReference>
<evidence type="ECO:0000313" key="5">
    <source>
        <dbReference type="Proteomes" id="UP000675940"/>
    </source>
</evidence>
<dbReference type="InterPro" id="IPR002125">
    <property type="entry name" value="CMP_dCMP_dom"/>
</dbReference>
<sequence length="156" mass="16432">MTTPTSAEIAVMNDLLDRALAEKGSGGRAGIAAAVMRGDTLIARGLNEVHLDHDPTRHAEIVALSGAARAARDPDLSGCTLLSTLQPCEMCLAAMRFAGIRRVVYAAQKPGVKIDKYFAFPGLDLADFHAADAEGFTAIGGLCEHRIIHVYAAGDD</sequence>
<reference evidence="4" key="1">
    <citation type="submission" date="2021-03" db="EMBL/GenBank/DDBJ databases">
        <title>Sagittula salina sp. nov. strain M10.9X isolated from the marine waste.</title>
        <authorList>
            <person name="Satari L."/>
            <person name="Molina-Menor E."/>
            <person name="Vidal-Verdu A."/>
            <person name="Pascual J."/>
            <person name="Pereto J."/>
            <person name="Porcar M."/>
        </authorList>
    </citation>
    <scope>NUCLEOTIDE SEQUENCE</scope>
    <source>
        <strain evidence="4">M10.9X</strain>
    </source>
</reference>
<gene>
    <name evidence="4" type="ORF">J5474_14470</name>
</gene>
<dbReference type="AlphaFoldDB" id="A0A940MQQ4"/>
<dbReference type="Pfam" id="PF00383">
    <property type="entry name" value="dCMP_cyt_deam_1"/>
    <property type="match status" value="1"/>
</dbReference>
<dbReference type="PROSITE" id="PS51747">
    <property type="entry name" value="CYT_DCMP_DEAMINASES_2"/>
    <property type="match status" value="1"/>
</dbReference>
<evidence type="ECO:0000256" key="1">
    <source>
        <dbReference type="ARBA" id="ARBA00022723"/>
    </source>
</evidence>
<protein>
    <submittedName>
        <fullName evidence="4">Nucleoside deaminase</fullName>
    </submittedName>
</protein>
<dbReference type="PROSITE" id="PS00903">
    <property type="entry name" value="CYT_DCMP_DEAMINASES_1"/>
    <property type="match status" value="1"/>
</dbReference>
<keyword evidence="2" id="KW-0862">Zinc</keyword>
<dbReference type="Proteomes" id="UP000675940">
    <property type="component" value="Unassembled WGS sequence"/>
</dbReference>
<proteinExistence type="predicted"/>
<dbReference type="Gene3D" id="3.40.140.10">
    <property type="entry name" value="Cytidine Deaminase, domain 2"/>
    <property type="match status" value="1"/>
</dbReference>
<feature type="domain" description="CMP/dCMP-type deaminase" evidence="3">
    <location>
        <begin position="10"/>
        <end position="125"/>
    </location>
</feature>
<evidence type="ECO:0000313" key="4">
    <source>
        <dbReference type="EMBL" id="MBP0483684.1"/>
    </source>
</evidence>
<name>A0A940MQQ4_9RHOB</name>
<dbReference type="InterPro" id="IPR016193">
    <property type="entry name" value="Cytidine_deaminase-like"/>
</dbReference>
<evidence type="ECO:0000256" key="2">
    <source>
        <dbReference type="ARBA" id="ARBA00022833"/>
    </source>
</evidence>
<dbReference type="EMBL" id="JAGISH010000008">
    <property type="protein sequence ID" value="MBP0483684.1"/>
    <property type="molecule type" value="Genomic_DNA"/>
</dbReference>
<dbReference type="PANTHER" id="PTHR11079:SF162">
    <property type="entry name" value="RIBOFLAVIN BIOSYNTHESIS PROTEIN PYRD, CHLOROPLASTIC"/>
    <property type="match status" value="1"/>
</dbReference>
<keyword evidence="1" id="KW-0479">Metal-binding</keyword>
<organism evidence="4 5">
    <name type="scientific">Sagittula salina</name>
    <dbReference type="NCBI Taxonomy" id="2820268"/>
    <lineage>
        <taxon>Bacteria</taxon>
        <taxon>Pseudomonadati</taxon>
        <taxon>Pseudomonadota</taxon>
        <taxon>Alphaproteobacteria</taxon>
        <taxon>Rhodobacterales</taxon>
        <taxon>Roseobacteraceae</taxon>
        <taxon>Sagittula</taxon>
    </lineage>
</organism>
<comment type="caution">
    <text evidence="4">The sequence shown here is derived from an EMBL/GenBank/DDBJ whole genome shotgun (WGS) entry which is preliminary data.</text>
</comment>
<dbReference type="GO" id="GO:0016787">
    <property type="term" value="F:hydrolase activity"/>
    <property type="evidence" value="ECO:0007669"/>
    <property type="project" value="InterPro"/>
</dbReference>
<accession>A0A940MQQ4</accession>